<accession>A0A8C6TIV6</accession>
<dbReference type="Proteomes" id="UP000694523">
    <property type="component" value="Unplaced"/>
</dbReference>
<protein>
    <submittedName>
        <fullName evidence="2">Uncharacterized protein</fullName>
    </submittedName>
</protein>
<evidence type="ECO:0000256" key="1">
    <source>
        <dbReference type="SAM" id="MobiDB-lite"/>
    </source>
</evidence>
<evidence type="ECO:0000313" key="3">
    <source>
        <dbReference type="Proteomes" id="UP000694523"/>
    </source>
</evidence>
<sequence length="96" mass="10267">MARCDHTEAEVIEQQEEDMEAGSRRSSVPEPGSPSPGADSQSSSRLLAYSDALISIIATVMVSSVHARAHTHKHTHTHTHTRTPTGPCTPGIITDP</sequence>
<reference evidence="2" key="1">
    <citation type="submission" date="2025-08" db="UniProtKB">
        <authorList>
            <consortium name="Ensembl"/>
        </authorList>
    </citation>
    <scope>IDENTIFICATION</scope>
</reference>
<reference evidence="2" key="2">
    <citation type="submission" date="2025-09" db="UniProtKB">
        <authorList>
            <consortium name="Ensembl"/>
        </authorList>
    </citation>
    <scope>IDENTIFICATION</scope>
</reference>
<dbReference type="Ensembl" id="ENSNMLT00000023984.1">
    <property type="protein sequence ID" value="ENSNMLP00000021391.1"/>
    <property type="gene ID" value="ENSNMLG00000013883.1"/>
</dbReference>
<feature type="compositionally biased region" description="Acidic residues" evidence="1">
    <location>
        <begin position="10"/>
        <end position="20"/>
    </location>
</feature>
<proteinExistence type="predicted"/>
<evidence type="ECO:0000313" key="2">
    <source>
        <dbReference type="Ensembl" id="ENSNMLP00000021391.1"/>
    </source>
</evidence>
<feature type="region of interest" description="Disordered" evidence="1">
    <location>
        <begin position="69"/>
        <end position="96"/>
    </location>
</feature>
<name>A0A8C6TIV6_9GOBI</name>
<keyword evidence="3" id="KW-1185">Reference proteome</keyword>
<dbReference type="AlphaFoldDB" id="A0A8C6TIV6"/>
<feature type="compositionally biased region" description="Basic residues" evidence="1">
    <location>
        <begin position="69"/>
        <end position="81"/>
    </location>
</feature>
<organism evidence="2 3">
    <name type="scientific">Neogobius melanostomus</name>
    <name type="common">round goby</name>
    <dbReference type="NCBI Taxonomy" id="47308"/>
    <lineage>
        <taxon>Eukaryota</taxon>
        <taxon>Metazoa</taxon>
        <taxon>Chordata</taxon>
        <taxon>Craniata</taxon>
        <taxon>Vertebrata</taxon>
        <taxon>Euteleostomi</taxon>
        <taxon>Actinopterygii</taxon>
        <taxon>Neopterygii</taxon>
        <taxon>Teleostei</taxon>
        <taxon>Neoteleostei</taxon>
        <taxon>Acanthomorphata</taxon>
        <taxon>Gobiaria</taxon>
        <taxon>Gobiiformes</taxon>
        <taxon>Gobioidei</taxon>
        <taxon>Gobiidae</taxon>
        <taxon>Benthophilinae</taxon>
        <taxon>Neogobiini</taxon>
        <taxon>Neogobius</taxon>
    </lineage>
</organism>
<feature type="region of interest" description="Disordered" evidence="1">
    <location>
        <begin position="1"/>
        <end position="44"/>
    </location>
</feature>
<feature type="compositionally biased region" description="Low complexity" evidence="1">
    <location>
        <begin position="24"/>
        <end position="44"/>
    </location>
</feature>